<dbReference type="Proteomes" id="UP001244011">
    <property type="component" value="Unassembled WGS sequence"/>
</dbReference>
<gene>
    <name evidence="2" type="ORF">QBC33DRAFT_277337</name>
</gene>
<dbReference type="GO" id="GO:0000171">
    <property type="term" value="F:ribonuclease MRP activity"/>
    <property type="evidence" value="ECO:0007669"/>
    <property type="project" value="TreeGrafter"/>
</dbReference>
<dbReference type="PANTHER" id="PTHR28173">
    <property type="entry name" value="RIBONUCLEASES P/MRP PROTEIN SUBUNIT POP8"/>
    <property type="match status" value="1"/>
</dbReference>
<dbReference type="PANTHER" id="PTHR28173:SF1">
    <property type="entry name" value="RIBONUCLEASES P_MRP PROTEIN SUBUNIT POP8"/>
    <property type="match status" value="1"/>
</dbReference>
<dbReference type="GO" id="GO:0005655">
    <property type="term" value="C:nucleolar ribonuclease P complex"/>
    <property type="evidence" value="ECO:0007669"/>
    <property type="project" value="InterPro"/>
</dbReference>
<keyword evidence="3" id="KW-1185">Reference proteome</keyword>
<dbReference type="Pfam" id="PF20976">
    <property type="entry name" value="Pop8"/>
    <property type="match status" value="1"/>
</dbReference>
<dbReference type="RefSeq" id="XP_060286866.1">
    <property type="nucleotide sequence ID" value="XM_060423221.1"/>
</dbReference>
<protein>
    <recommendedName>
        <fullName evidence="1">Ribonucleases P/MRP subunit Pop8-like domain-containing protein</fullName>
    </recommendedName>
</protein>
<dbReference type="GO" id="GO:0000172">
    <property type="term" value="C:ribonuclease MRP complex"/>
    <property type="evidence" value="ECO:0007669"/>
    <property type="project" value="InterPro"/>
</dbReference>
<accession>A0AAJ0FPV2</accession>
<sequence>MSQNPQNDTSVAASSQGKAQKSRELFTCTIKSPPHSYARLEMVSETLEPVQLDALQVRSYCTAALRQFLGDTGAAVAVDILRVRGAECWLRVPRQDLAAFAAALTAFPGISQGGGQASALHLRACGNWLGALLGKREQQKLWNS</sequence>
<name>A0AAJ0FPV2_9PEZI</name>
<dbReference type="EMBL" id="MU839000">
    <property type="protein sequence ID" value="KAK1770653.1"/>
    <property type="molecule type" value="Genomic_DNA"/>
</dbReference>
<dbReference type="AlphaFoldDB" id="A0AAJ0FPV2"/>
<organism evidence="2 3">
    <name type="scientific">Phialemonium atrogriseum</name>
    <dbReference type="NCBI Taxonomy" id="1093897"/>
    <lineage>
        <taxon>Eukaryota</taxon>
        <taxon>Fungi</taxon>
        <taxon>Dikarya</taxon>
        <taxon>Ascomycota</taxon>
        <taxon>Pezizomycotina</taxon>
        <taxon>Sordariomycetes</taxon>
        <taxon>Sordariomycetidae</taxon>
        <taxon>Cephalothecales</taxon>
        <taxon>Cephalothecaceae</taxon>
        <taxon>Phialemonium</taxon>
    </lineage>
</organism>
<feature type="domain" description="Ribonucleases P/MRP subunit Pop8-like" evidence="1">
    <location>
        <begin position="35"/>
        <end position="107"/>
    </location>
</feature>
<proteinExistence type="predicted"/>
<comment type="caution">
    <text evidence="2">The sequence shown here is derived from an EMBL/GenBank/DDBJ whole genome shotgun (WGS) entry which is preliminary data.</text>
</comment>
<dbReference type="GO" id="GO:0008033">
    <property type="term" value="P:tRNA processing"/>
    <property type="evidence" value="ECO:0007669"/>
    <property type="project" value="InterPro"/>
</dbReference>
<dbReference type="InterPro" id="IPR049128">
    <property type="entry name" value="Pop8-like_dom"/>
</dbReference>
<reference evidence="2" key="1">
    <citation type="submission" date="2023-06" db="EMBL/GenBank/DDBJ databases">
        <title>Genome-scale phylogeny and comparative genomics of the fungal order Sordariales.</title>
        <authorList>
            <consortium name="Lawrence Berkeley National Laboratory"/>
            <person name="Hensen N."/>
            <person name="Bonometti L."/>
            <person name="Westerberg I."/>
            <person name="Brannstrom I.O."/>
            <person name="Guillou S."/>
            <person name="Cros-Aarteil S."/>
            <person name="Calhoun S."/>
            <person name="Haridas S."/>
            <person name="Kuo A."/>
            <person name="Mondo S."/>
            <person name="Pangilinan J."/>
            <person name="Riley R."/>
            <person name="Labutti K."/>
            <person name="Andreopoulos B."/>
            <person name="Lipzen A."/>
            <person name="Chen C."/>
            <person name="Yanf M."/>
            <person name="Daum C."/>
            <person name="Ng V."/>
            <person name="Clum A."/>
            <person name="Steindorff A."/>
            <person name="Ohm R."/>
            <person name="Martin F."/>
            <person name="Silar P."/>
            <person name="Natvig D."/>
            <person name="Lalanne C."/>
            <person name="Gautier V."/>
            <person name="Ament-Velasquez S.L."/>
            <person name="Kruys A."/>
            <person name="Hutchinson M.I."/>
            <person name="Powell A.J."/>
            <person name="Barry K."/>
            <person name="Miller A.N."/>
            <person name="Grigoriev I.V."/>
            <person name="Debuchy R."/>
            <person name="Gladieux P."/>
            <person name="Thoren M.H."/>
            <person name="Johannesson H."/>
        </authorList>
    </citation>
    <scope>NUCLEOTIDE SEQUENCE</scope>
    <source>
        <strain evidence="2">8032-3</strain>
    </source>
</reference>
<dbReference type="GO" id="GO:0004526">
    <property type="term" value="F:ribonuclease P activity"/>
    <property type="evidence" value="ECO:0007669"/>
    <property type="project" value="TreeGrafter"/>
</dbReference>
<dbReference type="GO" id="GO:0000294">
    <property type="term" value="P:nuclear-transcribed mRNA catabolic process, RNase MRP-dependent"/>
    <property type="evidence" value="ECO:0007669"/>
    <property type="project" value="TreeGrafter"/>
</dbReference>
<evidence type="ECO:0000313" key="2">
    <source>
        <dbReference type="EMBL" id="KAK1770653.1"/>
    </source>
</evidence>
<dbReference type="GO" id="GO:0034965">
    <property type="term" value="P:intronic box C/D snoRNA processing"/>
    <property type="evidence" value="ECO:0007669"/>
    <property type="project" value="TreeGrafter"/>
</dbReference>
<dbReference type="InterPro" id="IPR020347">
    <property type="entry name" value="Pop8"/>
</dbReference>
<dbReference type="GeneID" id="85306408"/>
<evidence type="ECO:0000259" key="1">
    <source>
        <dbReference type="Pfam" id="PF20976"/>
    </source>
</evidence>
<evidence type="ECO:0000313" key="3">
    <source>
        <dbReference type="Proteomes" id="UP001244011"/>
    </source>
</evidence>